<feature type="compositionally biased region" description="Polar residues" evidence="4">
    <location>
        <begin position="1854"/>
        <end position="1864"/>
    </location>
</feature>
<feature type="region of interest" description="Disordered" evidence="4">
    <location>
        <begin position="653"/>
        <end position="681"/>
    </location>
</feature>
<evidence type="ECO:0000313" key="7">
    <source>
        <dbReference type="EMBL" id="RDW69220.1"/>
    </source>
</evidence>
<name>A0A3D8R5I9_9HELO</name>
<keyword evidence="3" id="KW-0802">TPR repeat</keyword>
<organism evidence="7 8">
    <name type="scientific">Coleophoma cylindrospora</name>
    <dbReference type="NCBI Taxonomy" id="1849047"/>
    <lineage>
        <taxon>Eukaryota</taxon>
        <taxon>Fungi</taxon>
        <taxon>Dikarya</taxon>
        <taxon>Ascomycota</taxon>
        <taxon>Pezizomycotina</taxon>
        <taxon>Leotiomycetes</taxon>
        <taxon>Helotiales</taxon>
        <taxon>Dermateaceae</taxon>
        <taxon>Coleophoma</taxon>
    </lineage>
</organism>
<dbReference type="InterPro" id="IPR027417">
    <property type="entry name" value="P-loop_NTPase"/>
</dbReference>
<dbReference type="InterPro" id="IPR056884">
    <property type="entry name" value="NPHP3-like_N"/>
</dbReference>
<reference evidence="7 8" key="1">
    <citation type="journal article" date="2018" name="IMA Fungus">
        <title>IMA Genome-F 9: Draft genome sequence of Annulohypoxylon stygium, Aspergillus mulundensis, Berkeleyomyces basicola (syn. Thielaviopsis basicola), Ceratocystis smalleyi, two Cercospora beticola strains, Coleophoma cylindrospora, Fusarium fracticaudum, Phialophora cf. hyalina, and Morchella septimelata.</title>
        <authorList>
            <person name="Wingfield B.D."/>
            <person name="Bills G.F."/>
            <person name="Dong Y."/>
            <person name="Huang W."/>
            <person name="Nel W.J."/>
            <person name="Swalarsk-Parry B.S."/>
            <person name="Vaghefi N."/>
            <person name="Wilken P.M."/>
            <person name="An Z."/>
            <person name="de Beer Z.W."/>
            <person name="De Vos L."/>
            <person name="Chen L."/>
            <person name="Duong T.A."/>
            <person name="Gao Y."/>
            <person name="Hammerbacher A."/>
            <person name="Kikkert J.R."/>
            <person name="Li Y."/>
            <person name="Li H."/>
            <person name="Li K."/>
            <person name="Li Q."/>
            <person name="Liu X."/>
            <person name="Ma X."/>
            <person name="Naidoo K."/>
            <person name="Pethybridge S.J."/>
            <person name="Sun J."/>
            <person name="Steenkamp E.T."/>
            <person name="van der Nest M.A."/>
            <person name="van Wyk S."/>
            <person name="Wingfield M.J."/>
            <person name="Xiong C."/>
            <person name="Yue Q."/>
            <person name="Zhang X."/>
        </authorList>
    </citation>
    <scope>NUCLEOTIDE SEQUENCE [LARGE SCALE GENOMIC DNA]</scope>
    <source>
        <strain evidence="7 8">BP6252</strain>
    </source>
</reference>
<dbReference type="InterPro" id="IPR019734">
    <property type="entry name" value="TPR_rpt"/>
</dbReference>
<dbReference type="InterPro" id="IPR029058">
    <property type="entry name" value="AB_hydrolase_fold"/>
</dbReference>
<dbReference type="InterPro" id="IPR015943">
    <property type="entry name" value="WD40/YVTN_repeat-like_dom_sf"/>
</dbReference>
<evidence type="ECO:0000259" key="5">
    <source>
        <dbReference type="Pfam" id="PF22939"/>
    </source>
</evidence>
<dbReference type="STRING" id="1849047.A0A3D8R5I9"/>
<feature type="domain" description="GPI inositol-deacylase winged helix" evidence="5">
    <location>
        <begin position="1282"/>
        <end position="1350"/>
    </location>
</feature>
<feature type="region of interest" description="Disordered" evidence="4">
    <location>
        <begin position="1843"/>
        <end position="1867"/>
    </location>
</feature>
<feature type="compositionally biased region" description="Low complexity" evidence="4">
    <location>
        <begin position="653"/>
        <end position="673"/>
    </location>
</feature>
<dbReference type="InterPro" id="IPR011990">
    <property type="entry name" value="TPR-like_helical_dom_sf"/>
</dbReference>
<dbReference type="PROSITE" id="PS50082">
    <property type="entry name" value="WD_REPEATS_2"/>
    <property type="match status" value="1"/>
</dbReference>
<dbReference type="SUPFAM" id="SSF52540">
    <property type="entry name" value="P-loop containing nucleoside triphosphate hydrolases"/>
    <property type="match status" value="1"/>
</dbReference>
<dbReference type="PANTHER" id="PTHR46082">
    <property type="entry name" value="ATP/GTP-BINDING PROTEIN-RELATED"/>
    <property type="match status" value="1"/>
</dbReference>
<dbReference type="SMART" id="SM00028">
    <property type="entry name" value="TPR"/>
    <property type="match status" value="7"/>
</dbReference>
<dbReference type="Pfam" id="PF13424">
    <property type="entry name" value="TPR_12"/>
    <property type="match status" value="2"/>
</dbReference>
<evidence type="ECO:0000256" key="4">
    <source>
        <dbReference type="SAM" id="MobiDB-lite"/>
    </source>
</evidence>
<dbReference type="SUPFAM" id="SSF50998">
    <property type="entry name" value="Quinoprotein alcohol dehydrogenase-like"/>
    <property type="match status" value="1"/>
</dbReference>
<feature type="domain" description="Nephrocystin 3-like N-terminal" evidence="6">
    <location>
        <begin position="995"/>
        <end position="1158"/>
    </location>
</feature>
<dbReference type="Pfam" id="PF13374">
    <property type="entry name" value="TPR_10"/>
    <property type="match status" value="5"/>
</dbReference>
<dbReference type="Pfam" id="PF22939">
    <property type="entry name" value="WHD_GPIID"/>
    <property type="match status" value="1"/>
</dbReference>
<evidence type="ECO:0000313" key="8">
    <source>
        <dbReference type="Proteomes" id="UP000256645"/>
    </source>
</evidence>
<protein>
    <submittedName>
        <fullName evidence="7">Uncharacterized protein</fullName>
    </submittedName>
</protein>
<dbReference type="Gene3D" id="1.25.40.10">
    <property type="entry name" value="Tetratricopeptide repeat domain"/>
    <property type="match status" value="3"/>
</dbReference>
<evidence type="ECO:0000256" key="1">
    <source>
        <dbReference type="ARBA" id="ARBA00022737"/>
    </source>
</evidence>
<dbReference type="InterPro" id="IPR011047">
    <property type="entry name" value="Quinoprotein_ADH-like_sf"/>
</dbReference>
<evidence type="ECO:0000256" key="3">
    <source>
        <dbReference type="PROSITE-ProRule" id="PRU00339"/>
    </source>
</evidence>
<dbReference type="SMART" id="SM00320">
    <property type="entry name" value="WD40"/>
    <property type="match status" value="4"/>
</dbReference>
<dbReference type="PANTHER" id="PTHR46082:SF6">
    <property type="entry name" value="AAA+ ATPASE DOMAIN-CONTAINING PROTEIN-RELATED"/>
    <property type="match status" value="1"/>
</dbReference>
<sequence length="2199" mass="248395">MENAVATTWLVSFQQIQRQDELAADYLKFIACIQEKDIPEDLLPDAPLLEQTNALGTLKAFGFLKEHINGRFYDIHRLVHLATRNWLEIENTVSEWTWKALERLRTVIPYGGHENWNIWIAYLAHGVCLTKSSRSFESMEKSHIDLLWRIGLCQESIGQYKSAQLIYQERLELTQMILGQEDLETLASMGNLGNSLRKQGKYVESESLYRQTLGLQERILGKEHLDTLTTMSSLGNSLRQQGKSIEAEGLYRQTLELQERLFGKEHPDTLKGMNNLGNSLYQQGKYTEAKGLYQQTLELQKRVLGNEHPDTLVSIRSFASSLNQQGLYTEAERIFRQTLEIRERVLGKEHPDTLGSMNDLAISLGQQGLYTEVERIFRQTLEIQERVLGKEHPDTLWSMGSLASSLNQQGLYTEAERIFRQILELQERLLGKEHPDTLWSMGSLASSLGQQGFHIEAERIFRQTLEIRERVLGKEHPDTLRSMNNLAIPLGQQGFHAEAEGIFRQTLELRERVLGKEHPDTLRSMNNLAIPLGQQGFHAEAEGIFRQTLELQERVLGKEHPDTLRSMNNLATSLNQQGLHIKTDHIAGWQATVLPGIDSVRRTADCHLTPHDSYWYTQESEEFSARVGFGRGCADNLGLEMYQSSWLRRHSGTSGTSASSSDFMVESPTSSESPSERIRRRRDDPLGLTVLHIPPSEPTVDIIFVHGLGGSSRATWTFDNELSNFWPKEWLPKEPGLSGARISSFGYNGFPTDRNSSSTLNIADFARDLLLRLKIHDQANESNLGKIPIIFVVHSMGGLVTKQAYILGLNDPQFKDIVQNWYSIVFLATPHRGNDFSNMLNRILSVSPFGQGSKQFIAELQRNSMSLQAINDQFRNHFTKLQLVSFFETLETSVGPTKVLIVGKDSAVLGYRDEISAPLHANHHSIAKFKSPSDGSYVTIKDMLRSLACSFQRKRIVSESSTDGEVADELQEALEVGEEQINEDLDIFSDLQMQGTCSWLTSTPEFKNWMFGTSPTPTVLWIHGPPGVGKSVLSSFIVRHLKEHDMPCQFYFFRHSDLNKRRFNNLLRSLAYQLSAYSQEYQRRVIKLVKKRVITPKSDARVLWQRLFLGILSKIHFSSPIYWVIDSLDASNSPQHVLNTLESLAQLNLQLRILITGRHQELAPHFHRLNPALLCNTLALQEAQVKYCGQAQTDLARYVIHTLRTTEDRWGQALKDHVIATIIERAGGNFLWATVIVRKALQCNTREEIEETIDGLPQELRSLFEFIQDDLDHKITRPEELVLANKILTWVACSWRIMKLPMLQEAIDPARKILNLSWTISNSCGELIAVDQNTTSVELIHSSALEFLLSSPHPWLAVEPRRGNHMLFSRCLEILMDPSARLRLNRRDNNEMLEYSARNWAYHLWKSRAYESLSSTKLLLKFFQGPALLVWINALAVVDQLKCITYTSKMISGFLVDKLEGDRAENPLYSALMEEDILRKWTVDLVKIVGKFGRDISQYPELIYRLAEFCPKNSIFRQTFGCDSPLTITGNKDYWDDYLAKFVLEDAPEIRTVICSEEYFVVTDSANLLTAFHASTCETFKSLKDEGEIICARMSTVGSTLIACGVKHTTIWNLFNHEKLYSFENMDGARVLDACFTEGDLRVLTYSDNNIIRNVAVTNAAQYDPVVPDVCFPGNTSTPTIVRFKPDGSQIAFAYKDSPVSVWTTDSFQLVARCYRGGNKSALQSGSSEAVRMQWNAASGHLIGIFNGGCVFIWHPQNNKHESLNICASEIACSPSGGLFATAQSDGTLQVWNFYTRALVYQVQAASQSSALAISPDGRCVYDMRLSMMNIWQPNALVRLAEEEERDSDVSSSNPATIQESSAGPVSGMKMEEPISALAVYSHDRSFYSADDAGTLSQVFQDGTVSESIQQETVSHCLTVSSDGNRVASADSNGRVMVRDAKLSTQLLDEMLSFPATQLLFSPDGKGLLIRTTNDLQLHHFDSKTTLAYPGLHKQQYFNDPLNEELILGLTFNSLQVLKWSDLSQLETLRFGDNASLSTALESIHINEIKEPVDRVVATADGKLLVLSARCPWGFRQTSKVIIIPHPSSCSTATQLLQSVPHFVLNRLRLSIGLIDSSALRREIKCQDTLVFVDTQFWVCTWALDDVEGSEIRRHFLLPFDSREMAQLNLATVLRDGTFYCPRNGEVVVIQGGFDEEWD</sequence>
<dbReference type="InterPro" id="IPR053137">
    <property type="entry name" value="NLR-like"/>
</dbReference>
<feature type="repeat" description="WD" evidence="2">
    <location>
        <begin position="1774"/>
        <end position="1802"/>
    </location>
</feature>
<dbReference type="EMBL" id="PDLM01000009">
    <property type="protein sequence ID" value="RDW69220.1"/>
    <property type="molecule type" value="Genomic_DNA"/>
</dbReference>
<dbReference type="Proteomes" id="UP000256645">
    <property type="component" value="Unassembled WGS sequence"/>
</dbReference>
<dbReference type="InterPro" id="IPR054471">
    <property type="entry name" value="GPIID_WHD"/>
</dbReference>
<dbReference type="SUPFAM" id="SSF53474">
    <property type="entry name" value="alpha/beta-Hydrolases"/>
    <property type="match status" value="1"/>
</dbReference>
<dbReference type="SUPFAM" id="SSF48452">
    <property type="entry name" value="TPR-like"/>
    <property type="match status" value="2"/>
</dbReference>
<dbReference type="OrthoDB" id="194358at2759"/>
<dbReference type="Gene3D" id="3.40.50.1820">
    <property type="entry name" value="alpha/beta hydrolase"/>
    <property type="match status" value="1"/>
</dbReference>
<evidence type="ECO:0000256" key="2">
    <source>
        <dbReference type="PROSITE-ProRule" id="PRU00221"/>
    </source>
</evidence>
<proteinExistence type="predicted"/>
<keyword evidence="8" id="KW-1185">Reference proteome</keyword>
<feature type="repeat" description="TPR" evidence="3">
    <location>
        <begin position="270"/>
        <end position="303"/>
    </location>
</feature>
<gene>
    <name evidence="7" type="ORF">BP6252_08240</name>
</gene>
<comment type="caution">
    <text evidence="7">The sequence shown here is derived from an EMBL/GenBank/DDBJ whole genome shotgun (WGS) entry which is preliminary data.</text>
</comment>
<evidence type="ECO:0000259" key="6">
    <source>
        <dbReference type="Pfam" id="PF24883"/>
    </source>
</evidence>
<dbReference type="PROSITE" id="PS50005">
    <property type="entry name" value="TPR"/>
    <property type="match status" value="1"/>
</dbReference>
<keyword evidence="2" id="KW-0853">WD repeat</keyword>
<dbReference type="Pfam" id="PF24883">
    <property type="entry name" value="NPHP3_N"/>
    <property type="match status" value="1"/>
</dbReference>
<dbReference type="InterPro" id="IPR001680">
    <property type="entry name" value="WD40_rpt"/>
</dbReference>
<dbReference type="Gene3D" id="3.40.50.300">
    <property type="entry name" value="P-loop containing nucleotide triphosphate hydrolases"/>
    <property type="match status" value="1"/>
</dbReference>
<accession>A0A3D8R5I9</accession>
<dbReference type="Gene3D" id="2.130.10.10">
    <property type="entry name" value="YVTN repeat-like/Quinoprotein amine dehydrogenase"/>
    <property type="match status" value="2"/>
</dbReference>
<keyword evidence="1" id="KW-0677">Repeat</keyword>